<proteinExistence type="predicted"/>
<accession>A0A409YC91</accession>
<protein>
    <submittedName>
        <fullName evidence="1">Uncharacterized protein</fullName>
    </submittedName>
</protein>
<dbReference type="AlphaFoldDB" id="A0A409YC91"/>
<organism evidence="1 2">
    <name type="scientific">Gymnopilus dilepis</name>
    <dbReference type="NCBI Taxonomy" id="231916"/>
    <lineage>
        <taxon>Eukaryota</taxon>
        <taxon>Fungi</taxon>
        <taxon>Dikarya</taxon>
        <taxon>Basidiomycota</taxon>
        <taxon>Agaricomycotina</taxon>
        <taxon>Agaricomycetes</taxon>
        <taxon>Agaricomycetidae</taxon>
        <taxon>Agaricales</taxon>
        <taxon>Agaricineae</taxon>
        <taxon>Hymenogastraceae</taxon>
        <taxon>Gymnopilus</taxon>
    </lineage>
</organism>
<sequence length="75" mass="8501">MELWGQVQLNEHQSLLDRVSSQQNGDDPGKYARKCNKQISLPLRVPSADVQTGDWPPHPPYQHQRVAGVYTPCYA</sequence>
<dbReference type="EMBL" id="NHYE01000999">
    <property type="protein sequence ID" value="PPR00600.1"/>
    <property type="molecule type" value="Genomic_DNA"/>
</dbReference>
<gene>
    <name evidence="1" type="ORF">CVT26_012215</name>
</gene>
<dbReference type="InParanoid" id="A0A409YC91"/>
<keyword evidence="2" id="KW-1185">Reference proteome</keyword>
<name>A0A409YC91_9AGAR</name>
<reference evidence="1 2" key="1">
    <citation type="journal article" date="2018" name="Evol. Lett.">
        <title>Horizontal gene cluster transfer increased hallucinogenic mushroom diversity.</title>
        <authorList>
            <person name="Reynolds H.T."/>
            <person name="Vijayakumar V."/>
            <person name="Gluck-Thaler E."/>
            <person name="Korotkin H.B."/>
            <person name="Matheny P.B."/>
            <person name="Slot J.C."/>
        </authorList>
    </citation>
    <scope>NUCLEOTIDE SEQUENCE [LARGE SCALE GENOMIC DNA]</scope>
    <source>
        <strain evidence="1 2">SRW20</strain>
    </source>
</reference>
<evidence type="ECO:0000313" key="1">
    <source>
        <dbReference type="EMBL" id="PPR00600.1"/>
    </source>
</evidence>
<evidence type="ECO:0000313" key="2">
    <source>
        <dbReference type="Proteomes" id="UP000284706"/>
    </source>
</evidence>
<comment type="caution">
    <text evidence="1">The sequence shown here is derived from an EMBL/GenBank/DDBJ whole genome shotgun (WGS) entry which is preliminary data.</text>
</comment>
<dbReference type="Proteomes" id="UP000284706">
    <property type="component" value="Unassembled WGS sequence"/>
</dbReference>